<dbReference type="AlphaFoldDB" id="H2ESA0"/>
<name>H2ESA0_ALIFS</name>
<dbReference type="Pfam" id="PF14420">
    <property type="entry name" value="Clr5"/>
    <property type="match status" value="1"/>
</dbReference>
<reference evidence="2" key="1">
    <citation type="submission" date="2011-11" db="EMBL/GenBank/DDBJ databases">
        <authorList>
            <person name="Summers A.O."/>
            <person name="Wireman J."/>
            <person name="Williams L.E."/>
        </authorList>
    </citation>
    <scope>NUCLEOTIDE SEQUENCE</scope>
    <source>
        <strain evidence="2">KB1A-97</strain>
        <plasmid evidence="2">pKB1A97-67</plasmid>
    </source>
</reference>
<sequence>MKTLNLDHLKETLIPKSHDHNSLRQKRRYNSKLDPYRYEILTLYNELDYSLGTIQIWLHEKKGIRVSRSTLLTRLKYWEDLKSKE</sequence>
<geneLocation type="plasmid" evidence="2">
    <name>pKB1A97-67</name>
</geneLocation>
<evidence type="ECO:0000313" key="2">
    <source>
        <dbReference type="EMBL" id="AEY78267.1"/>
    </source>
</evidence>
<keyword evidence="2" id="KW-0614">Plasmid</keyword>
<feature type="domain" description="Clr5" evidence="1">
    <location>
        <begin position="31"/>
        <end position="79"/>
    </location>
</feature>
<protein>
    <recommendedName>
        <fullName evidence="1">Clr5 domain-containing protein</fullName>
    </recommendedName>
</protein>
<proteinExistence type="predicted"/>
<dbReference type="EMBL" id="JQ031552">
    <property type="protein sequence ID" value="AEY78267.1"/>
    <property type="molecule type" value="Genomic_DNA"/>
</dbReference>
<evidence type="ECO:0000259" key="1">
    <source>
        <dbReference type="Pfam" id="PF14420"/>
    </source>
</evidence>
<accession>H2ESA0</accession>
<organism evidence="2">
    <name type="scientific">Aliivibrio fischeri</name>
    <name type="common">Vibrio fischeri</name>
    <dbReference type="NCBI Taxonomy" id="668"/>
    <lineage>
        <taxon>Bacteria</taxon>
        <taxon>Pseudomonadati</taxon>
        <taxon>Pseudomonadota</taxon>
        <taxon>Gammaproteobacteria</taxon>
        <taxon>Vibrionales</taxon>
        <taxon>Vibrionaceae</taxon>
        <taxon>Aliivibrio</taxon>
    </lineage>
</organism>
<dbReference type="RefSeq" id="WP_014343679.1">
    <property type="nucleotide sequence ID" value="NC_016851.1"/>
</dbReference>
<dbReference type="InterPro" id="IPR025676">
    <property type="entry name" value="Clr5_dom"/>
</dbReference>